<dbReference type="AlphaFoldDB" id="A0A918BYS5"/>
<dbReference type="EMBL" id="BMTU01000013">
    <property type="protein sequence ID" value="GGQ99179.1"/>
    <property type="molecule type" value="Genomic_DNA"/>
</dbReference>
<feature type="region of interest" description="Disordered" evidence="1">
    <location>
        <begin position="1"/>
        <end position="87"/>
    </location>
</feature>
<evidence type="ECO:0000256" key="1">
    <source>
        <dbReference type="SAM" id="MobiDB-lite"/>
    </source>
</evidence>
<sequence>MGVGSRRVRPGHGRAAATDALVGAKETRLGRVDSGDGGSAWAQQPEQRQLQRARAAPRNPAERVGVSAGFASMPTRTPVHSSTVNSEPGSWDVVHLIRVISWLKGLLSRFPGHMVRTAGCRPRRCDPVIRL</sequence>
<evidence type="ECO:0000313" key="2">
    <source>
        <dbReference type="EMBL" id="GGQ99179.1"/>
    </source>
</evidence>
<reference evidence="2" key="1">
    <citation type="journal article" date="2014" name="Int. J. Syst. Evol. Microbiol.">
        <title>Complete genome sequence of Corynebacterium casei LMG S-19264T (=DSM 44701T), isolated from a smear-ripened cheese.</title>
        <authorList>
            <consortium name="US DOE Joint Genome Institute (JGI-PGF)"/>
            <person name="Walter F."/>
            <person name="Albersmeier A."/>
            <person name="Kalinowski J."/>
            <person name="Ruckert C."/>
        </authorList>
    </citation>
    <scope>NUCLEOTIDE SEQUENCE</scope>
    <source>
        <strain evidence="2">JCM 4403</strain>
    </source>
</reference>
<evidence type="ECO:0000313" key="3">
    <source>
        <dbReference type="Proteomes" id="UP000656732"/>
    </source>
</evidence>
<feature type="compositionally biased region" description="Low complexity" evidence="1">
    <location>
        <begin position="42"/>
        <end position="63"/>
    </location>
</feature>
<organism evidence="2 3">
    <name type="scientific">Streptomyces pilosus</name>
    <dbReference type="NCBI Taxonomy" id="28893"/>
    <lineage>
        <taxon>Bacteria</taxon>
        <taxon>Bacillati</taxon>
        <taxon>Actinomycetota</taxon>
        <taxon>Actinomycetes</taxon>
        <taxon>Kitasatosporales</taxon>
        <taxon>Streptomycetaceae</taxon>
        <taxon>Streptomyces</taxon>
    </lineage>
</organism>
<name>A0A918BYS5_9ACTN</name>
<accession>A0A918BYS5</accession>
<reference evidence="2" key="2">
    <citation type="submission" date="2020-09" db="EMBL/GenBank/DDBJ databases">
        <authorList>
            <person name="Sun Q."/>
            <person name="Ohkuma M."/>
        </authorList>
    </citation>
    <scope>NUCLEOTIDE SEQUENCE</scope>
    <source>
        <strain evidence="2">JCM 4403</strain>
    </source>
</reference>
<feature type="compositionally biased region" description="Basic and acidic residues" evidence="1">
    <location>
        <begin position="25"/>
        <end position="34"/>
    </location>
</feature>
<protein>
    <submittedName>
        <fullName evidence="2">Uncharacterized protein</fullName>
    </submittedName>
</protein>
<feature type="compositionally biased region" description="Polar residues" evidence="1">
    <location>
        <begin position="74"/>
        <end position="87"/>
    </location>
</feature>
<feature type="compositionally biased region" description="Basic residues" evidence="1">
    <location>
        <begin position="1"/>
        <end position="12"/>
    </location>
</feature>
<keyword evidence="3" id="KW-1185">Reference proteome</keyword>
<gene>
    <name evidence="2" type="ORF">GCM10010280_53580</name>
</gene>
<dbReference type="Proteomes" id="UP000656732">
    <property type="component" value="Unassembled WGS sequence"/>
</dbReference>
<comment type="caution">
    <text evidence="2">The sequence shown here is derived from an EMBL/GenBank/DDBJ whole genome shotgun (WGS) entry which is preliminary data.</text>
</comment>
<proteinExistence type="predicted"/>